<reference evidence="2" key="1">
    <citation type="journal article" date="2013" name="Stand. Genomic Sci.">
        <title>Complete genome sequence of Desulfocapsa sulfexigens, a marine deltaproteobacterium specialized in disproportionating inorganic sulfur compounds.</title>
        <authorList>
            <person name="Finster K.W."/>
            <person name="Kjeldsen K.U."/>
            <person name="Kube M."/>
            <person name="Reinhardt R."/>
            <person name="Mussmann M."/>
            <person name="Amann R."/>
            <person name="Schreiber L."/>
        </authorList>
    </citation>
    <scope>NUCLEOTIDE SEQUENCE [LARGE SCALE GENOMIC DNA]</scope>
    <source>
        <strain evidence="2">DSM 10523 / SB164P1</strain>
    </source>
</reference>
<dbReference type="eggNOG" id="COG1083">
    <property type="taxonomic scope" value="Bacteria"/>
</dbReference>
<evidence type="ECO:0000313" key="1">
    <source>
        <dbReference type="EMBL" id="AGF78987.1"/>
    </source>
</evidence>
<accession>M1PBJ5</accession>
<dbReference type="AlphaFoldDB" id="M1PBJ5"/>
<gene>
    <name evidence="1" type="ordered locus">UWK_02448</name>
</gene>
<dbReference type="InterPro" id="IPR003329">
    <property type="entry name" value="Cytidylyl_trans"/>
</dbReference>
<dbReference type="STRING" id="1167006.UWK_02448"/>
<dbReference type="InterPro" id="IPR050793">
    <property type="entry name" value="CMP-NeuNAc_synthase"/>
</dbReference>
<organism evidence="1 2">
    <name type="scientific">Desulfocapsa sulfexigens (strain DSM 10523 / SB164P1)</name>
    <dbReference type="NCBI Taxonomy" id="1167006"/>
    <lineage>
        <taxon>Bacteria</taxon>
        <taxon>Pseudomonadati</taxon>
        <taxon>Thermodesulfobacteriota</taxon>
        <taxon>Desulfobulbia</taxon>
        <taxon>Desulfobulbales</taxon>
        <taxon>Desulfocapsaceae</taxon>
        <taxon>Desulfocapsa</taxon>
    </lineage>
</organism>
<dbReference type="PANTHER" id="PTHR21485">
    <property type="entry name" value="HAD SUPERFAMILY MEMBERS CMAS AND KDSC"/>
    <property type="match status" value="1"/>
</dbReference>
<dbReference type="SUPFAM" id="SSF53448">
    <property type="entry name" value="Nucleotide-diphospho-sugar transferases"/>
    <property type="match status" value="1"/>
</dbReference>
<dbReference type="Pfam" id="PF02348">
    <property type="entry name" value="CTP_transf_3"/>
    <property type="match status" value="1"/>
</dbReference>
<protein>
    <submittedName>
        <fullName evidence="1">CMP-N-acetylneuraminic acid synthetase</fullName>
    </submittedName>
</protein>
<dbReference type="GO" id="GO:0008781">
    <property type="term" value="F:N-acylneuraminate cytidylyltransferase activity"/>
    <property type="evidence" value="ECO:0007669"/>
    <property type="project" value="TreeGrafter"/>
</dbReference>
<dbReference type="HOGENOM" id="CLU_042930_1_1_7"/>
<dbReference type="PATRIC" id="fig|1167006.5.peg.2658"/>
<dbReference type="RefSeq" id="WP_015404673.1">
    <property type="nucleotide sequence ID" value="NC_020304.1"/>
</dbReference>
<name>M1PBJ5_DESSD</name>
<dbReference type="PANTHER" id="PTHR21485:SF6">
    <property type="entry name" value="N-ACYLNEURAMINATE CYTIDYLYLTRANSFERASE-RELATED"/>
    <property type="match status" value="1"/>
</dbReference>
<proteinExistence type="predicted"/>
<dbReference type="KEGG" id="dsf:UWK_02448"/>
<dbReference type="Proteomes" id="UP000011721">
    <property type="component" value="Chromosome"/>
</dbReference>
<evidence type="ECO:0000313" key="2">
    <source>
        <dbReference type="Proteomes" id="UP000011721"/>
    </source>
</evidence>
<sequence>MNLDSINILAVVPARGGSKGIPKKNIRKIGGISLIGRVGEVVKQLPWINKVILSTDDPEMAEEGIRFGMDAPFLRPPELSSDTATGIDTWKHAFQFAEKYYDMQFDLSVYLEPTSPLRTAEDVERTVLMLSDNANIAAATVSRTPGSYTPHKTLTVDGHGHIGFYLKEGKEFSIRQKIPSYYHRNGICYAMTRAALLERNCILNNNCAAVVIDRQVVNIDEPYDLDYAQFLYDRS</sequence>
<dbReference type="EMBL" id="CP003985">
    <property type="protein sequence ID" value="AGF78987.1"/>
    <property type="molecule type" value="Genomic_DNA"/>
</dbReference>
<dbReference type="OrthoDB" id="9805604at2"/>
<dbReference type="InterPro" id="IPR029044">
    <property type="entry name" value="Nucleotide-diphossugar_trans"/>
</dbReference>
<keyword evidence="2" id="KW-1185">Reference proteome</keyword>
<dbReference type="Gene3D" id="3.90.550.10">
    <property type="entry name" value="Spore Coat Polysaccharide Biosynthesis Protein SpsA, Chain A"/>
    <property type="match status" value="1"/>
</dbReference>
<dbReference type="CDD" id="cd02513">
    <property type="entry name" value="CMP-NeuAc_Synthase"/>
    <property type="match status" value="1"/>
</dbReference>